<feature type="domain" description="Response regulatory" evidence="5">
    <location>
        <begin position="92"/>
        <end position="287"/>
    </location>
</feature>
<dbReference type="InterPro" id="IPR045279">
    <property type="entry name" value="ARR-like"/>
</dbReference>
<keyword evidence="7" id="KW-1185">Reference proteome</keyword>
<comment type="caution">
    <text evidence="6">The sequence shown here is derived from an EMBL/GenBank/DDBJ whole genome shotgun (WGS) entry which is preliminary data.</text>
</comment>
<evidence type="ECO:0000259" key="5">
    <source>
        <dbReference type="PROSITE" id="PS50110"/>
    </source>
</evidence>
<keyword evidence="2" id="KW-0805">Transcription regulation</keyword>
<keyword evidence="1" id="KW-0902">Two-component regulatory system</keyword>
<name>A0A834GT08_RHOSS</name>
<keyword evidence="4" id="KW-0597">Phosphoprotein</keyword>
<dbReference type="GO" id="GO:0009736">
    <property type="term" value="P:cytokinin-activated signaling pathway"/>
    <property type="evidence" value="ECO:0007669"/>
    <property type="project" value="InterPro"/>
</dbReference>
<dbReference type="OrthoDB" id="60033at2759"/>
<dbReference type="AlphaFoldDB" id="A0A834GT08"/>
<feature type="modified residue" description="4-aspartylphosphate" evidence="4">
    <location>
        <position position="151"/>
    </location>
</feature>
<organism evidence="6 7">
    <name type="scientific">Rhododendron simsii</name>
    <name type="common">Sims's rhododendron</name>
    <dbReference type="NCBI Taxonomy" id="118357"/>
    <lineage>
        <taxon>Eukaryota</taxon>
        <taxon>Viridiplantae</taxon>
        <taxon>Streptophyta</taxon>
        <taxon>Embryophyta</taxon>
        <taxon>Tracheophyta</taxon>
        <taxon>Spermatophyta</taxon>
        <taxon>Magnoliopsida</taxon>
        <taxon>eudicotyledons</taxon>
        <taxon>Gunneridae</taxon>
        <taxon>Pentapetalae</taxon>
        <taxon>asterids</taxon>
        <taxon>Ericales</taxon>
        <taxon>Ericaceae</taxon>
        <taxon>Ericoideae</taxon>
        <taxon>Rhodoreae</taxon>
        <taxon>Rhododendron</taxon>
    </lineage>
</organism>
<keyword evidence="3" id="KW-0804">Transcription</keyword>
<evidence type="ECO:0000256" key="4">
    <source>
        <dbReference type="PROSITE-ProRule" id="PRU00169"/>
    </source>
</evidence>
<dbReference type="SUPFAM" id="SSF52172">
    <property type="entry name" value="CheY-like"/>
    <property type="match status" value="1"/>
</dbReference>
<evidence type="ECO:0000313" key="6">
    <source>
        <dbReference type="EMBL" id="KAF7141348.1"/>
    </source>
</evidence>
<evidence type="ECO:0000256" key="3">
    <source>
        <dbReference type="ARBA" id="ARBA00023163"/>
    </source>
</evidence>
<accession>A0A834GT08</accession>
<sequence length="307" mass="34226">MVRCCISLGVARSSSEGINWRASDEATGNQKMANRLASLTSPELMRVCWRCSRSPCLTVEAPLWKWRSPGRLEIQALYSYYSCQCKGFLVARIVAGLALSPISGRVRPIVVLLGCGVSLLSSDYVTKCNRAEIVLSLLRERKDGLDIVLGDVHMPDMDGFKLLEDVGLEMDLPIISKPLVLVSSGCLCIPPDSLASQWNGHAPKCAKDTTVRPVILLENEKRISITREHHSSFTAMYQTLTISEGICNTTPKDSKNVVMKGVTHGGCDYFIKPVRIEALRNIWQHVVWMRKDVWKDFEQSDIIEDGE</sequence>
<evidence type="ECO:0000313" key="7">
    <source>
        <dbReference type="Proteomes" id="UP000626092"/>
    </source>
</evidence>
<protein>
    <recommendedName>
        <fullName evidence="5">Response regulatory domain-containing protein</fullName>
    </recommendedName>
</protein>
<dbReference type="InterPro" id="IPR011006">
    <property type="entry name" value="CheY-like_superfamily"/>
</dbReference>
<dbReference type="PROSITE" id="PS50110">
    <property type="entry name" value="RESPONSE_REGULATORY"/>
    <property type="match status" value="1"/>
</dbReference>
<proteinExistence type="predicted"/>
<dbReference type="EMBL" id="WJXA01000006">
    <property type="protein sequence ID" value="KAF7141348.1"/>
    <property type="molecule type" value="Genomic_DNA"/>
</dbReference>
<evidence type="ECO:0000256" key="1">
    <source>
        <dbReference type="ARBA" id="ARBA00023012"/>
    </source>
</evidence>
<evidence type="ECO:0000256" key="2">
    <source>
        <dbReference type="ARBA" id="ARBA00023015"/>
    </source>
</evidence>
<dbReference type="Gene3D" id="3.40.50.2300">
    <property type="match status" value="1"/>
</dbReference>
<reference evidence="6" key="1">
    <citation type="submission" date="2019-11" db="EMBL/GenBank/DDBJ databases">
        <authorList>
            <person name="Liu Y."/>
            <person name="Hou J."/>
            <person name="Li T.-Q."/>
            <person name="Guan C.-H."/>
            <person name="Wu X."/>
            <person name="Wu H.-Z."/>
            <person name="Ling F."/>
            <person name="Zhang R."/>
            <person name="Shi X.-G."/>
            <person name="Ren J.-P."/>
            <person name="Chen E.-F."/>
            <person name="Sun J.-M."/>
        </authorList>
    </citation>
    <scope>NUCLEOTIDE SEQUENCE</scope>
    <source>
        <strain evidence="6">Adult_tree_wgs_1</strain>
        <tissue evidence="6">Leaves</tissue>
    </source>
</reference>
<dbReference type="InterPro" id="IPR001789">
    <property type="entry name" value="Sig_transdc_resp-reg_receiver"/>
</dbReference>
<dbReference type="Proteomes" id="UP000626092">
    <property type="component" value="Unassembled WGS sequence"/>
</dbReference>
<dbReference type="PANTHER" id="PTHR43874:SF67">
    <property type="entry name" value="TWO-COMPONENT RESPONSE REGULATOR ARR2"/>
    <property type="match status" value="1"/>
</dbReference>
<dbReference type="GO" id="GO:0000160">
    <property type="term" value="P:phosphorelay signal transduction system"/>
    <property type="evidence" value="ECO:0007669"/>
    <property type="project" value="UniProtKB-KW"/>
</dbReference>
<gene>
    <name evidence="6" type="ORF">RHSIM_Rhsim06G0078700</name>
</gene>
<dbReference type="PANTHER" id="PTHR43874">
    <property type="entry name" value="TWO-COMPONENT RESPONSE REGULATOR"/>
    <property type="match status" value="1"/>
</dbReference>